<dbReference type="EMBL" id="ML976615">
    <property type="protein sequence ID" value="KAF1847737.1"/>
    <property type="molecule type" value="Genomic_DNA"/>
</dbReference>
<gene>
    <name evidence="2" type="ORF">K460DRAFT_393007</name>
</gene>
<feature type="compositionally biased region" description="Low complexity" evidence="1">
    <location>
        <begin position="1"/>
        <end position="13"/>
    </location>
</feature>
<feature type="compositionally biased region" description="Low complexity" evidence="1">
    <location>
        <begin position="46"/>
        <end position="69"/>
    </location>
</feature>
<proteinExistence type="predicted"/>
<feature type="compositionally biased region" description="Basic residues" evidence="1">
    <location>
        <begin position="289"/>
        <end position="298"/>
    </location>
</feature>
<feature type="region of interest" description="Disordered" evidence="1">
    <location>
        <begin position="1"/>
        <end position="80"/>
    </location>
</feature>
<evidence type="ECO:0000313" key="3">
    <source>
        <dbReference type="Proteomes" id="UP000800039"/>
    </source>
</evidence>
<dbReference type="RefSeq" id="XP_040790300.1">
    <property type="nucleotide sequence ID" value="XM_040935920.1"/>
</dbReference>
<dbReference type="GeneID" id="63853171"/>
<comment type="caution">
    <text evidence="2">The sequence shown here is derived from an EMBL/GenBank/DDBJ whole genome shotgun (WGS) entry which is preliminary data.</text>
</comment>
<sequence length="316" mass="34502">MSTLNGSRTSSPPGSLPPPLSLRESVTSPTQPVDPDAITPAPPPAGSSASLLSSSSLPSSTPLPSSSPLPERPHAPTPRAAQLAYVSTAVAAPSRSITAWLENSWDHPIGYTMPPRGVLFKTFVPLVAAFILHSPRGRRCFCALALEAAQAHVNRTSHINLWNTPENLADFFATLNQFFTSPTVNVFAVACERHEELYGPGSAEPYIQQYTIAEHVSDFLEQIARDGAVIIVGAEDDAARVERQQFMSGATAKPSWWKRVKASFQKAKEKLQVKTNQLRHDSVLSPRRQLRQQRRRFSVTRSQSGDSRTPFAKMGP</sequence>
<name>A0A9P4GM48_9PLEO</name>
<accession>A0A9P4GM48</accession>
<reference evidence="2" key="1">
    <citation type="submission" date="2020-01" db="EMBL/GenBank/DDBJ databases">
        <authorList>
            <consortium name="DOE Joint Genome Institute"/>
            <person name="Haridas S."/>
            <person name="Albert R."/>
            <person name="Binder M."/>
            <person name="Bloem J."/>
            <person name="Labutti K."/>
            <person name="Salamov A."/>
            <person name="Andreopoulos B."/>
            <person name="Baker S.E."/>
            <person name="Barry K."/>
            <person name="Bills G."/>
            <person name="Bluhm B.H."/>
            <person name="Cannon C."/>
            <person name="Castanera R."/>
            <person name="Culley D.E."/>
            <person name="Daum C."/>
            <person name="Ezra D."/>
            <person name="Gonzalez J.B."/>
            <person name="Henrissat B."/>
            <person name="Kuo A."/>
            <person name="Liang C."/>
            <person name="Lipzen A."/>
            <person name="Lutzoni F."/>
            <person name="Magnuson J."/>
            <person name="Mondo S."/>
            <person name="Nolan M."/>
            <person name="Ohm R."/>
            <person name="Pangilinan J."/>
            <person name="Park H.-J."/>
            <person name="Ramirez L."/>
            <person name="Alfaro M."/>
            <person name="Sun H."/>
            <person name="Tritt A."/>
            <person name="Yoshinaga Y."/>
            <person name="Zwiers L.-H."/>
            <person name="Turgeon B.G."/>
            <person name="Goodwin S.B."/>
            <person name="Spatafora J.W."/>
            <person name="Crous P.W."/>
            <person name="Grigoriev I.V."/>
        </authorList>
    </citation>
    <scope>NUCLEOTIDE SEQUENCE</scope>
    <source>
        <strain evidence="2">CBS 394.84</strain>
    </source>
</reference>
<evidence type="ECO:0000256" key="1">
    <source>
        <dbReference type="SAM" id="MobiDB-lite"/>
    </source>
</evidence>
<protein>
    <submittedName>
        <fullName evidence="2">Uncharacterized protein</fullName>
    </submittedName>
</protein>
<dbReference type="Proteomes" id="UP000800039">
    <property type="component" value="Unassembled WGS sequence"/>
</dbReference>
<feature type="region of interest" description="Disordered" evidence="1">
    <location>
        <begin position="289"/>
        <end position="316"/>
    </location>
</feature>
<dbReference type="AlphaFoldDB" id="A0A9P4GM48"/>
<keyword evidence="3" id="KW-1185">Reference proteome</keyword>
<organism evidence="2 3">
    <name type="scientific">Cucurbitaria berberidis CBS 394.84</name>
    <dbReference type="NCBI Taxonomy" id="1168544"/>
    <lineage>
        <taxon>Eukaryota</taxon>
        <taxon>Fungi</taxon>
        <taxon>Dikarya</taxon>
        <taxon>Ascomycota</taxon>
        <taxon>Pezizomycotina</taxon>
        <taxon>Dothideomycetes</taxon>
        <taxon>Pleosporomycetidae</taxon>
        <taxon>Pleosporales</taxon>
        <taxon>Pleosporineae</taxon>
        <taxon>Cucurbitariaceae</taxon>
        <taxon>Cucurbitaria</taxon>
    </lineage>
</organism>
<evidence type="ECO:0000313" key="2">
    <source>
        <dbReference type="EMBL" id="KAF1847737.1"/>
    </source>
</evidence>